<keyword evidence="2" id="KW-1185">Reference proteome</keyword>
<dbReference type="AlphaFoldDB" id="A0A4C1YMZ1"/>
<organism evidence="1 2">
    <name type="scientific">Eumeta variegata</name>
    <name type="common">Bagworm moth</name>
    <name type="synonym">Eumeta japonica</name>
    <dbReference type="NCBI Taxonomy" id="151549"/>
    <lineage>
        <taxon>Eukaryota</taxon>
        <taxon>Metazoa</taxon>
        <taxon>Ecdysozoa</taxon>
        <taxon>Arthropoda</taxon>
        <taxon>Hexapoda</taxon>
        <taxon>Insecta</taxon>
        <taxon>Pterygota</taxon>
        <taxon>Neoptera</taxon>
        <taxon>Endopterygota</taxon>
        <taxon>Lepidoptera</taxon>
        <taxon>Glossata</taxon>
        <taxon>Ditrysia</taxon>
        <taxon>Tineoidea</taxon>
        <taxon>Psychidae</taxon>
        <taxon>Oiketicinae</taxon>
        <taxon>Eumeta</taxon>
    </lineage>
</organism>
<evidence type="ECO:0000313" key="2">
    <source>
        <dbReference type="Proteomes" id="UP000299102"/>
    </source>
</evidence>
<gene>
    <name evidence="1" type="ORF">EVAR_58808_1</name>
</gene>
<evidence type="ECO:0000313" key="1">
    <source>
        <dbReference type="EMBL" id="GBP75715.1"/>
    </source>
</evidence>
<name>A0A4C1YMZ1_EUMVA</name>
<accession>A0A4C1YMZ1</accession>
<proteinExistence type="predicted"/>
<evidence type="ECO:0008006" key="3">
    <source>
        <dbReference type="Google" id="ProtNLM"/>
    </source>
</evidence>
<comment type="caution">
    <text evidence="1">The sequence shown here is derived from an EMBL/GenBank/DDBJ whole genome shotgun (WGS) entry which is preliminary data.</text>
</comment>
<dbReference type="Proteomes" id="UP000299102">
    <property type="component" value="Unassembled WGS sequence"/>
</dbReference>
<dbReference type="EMBL" id="BGZK01001259">
    <property type="protein sequence ID" value="GBP75715.1"/>
    <property type="molecule type" value="Genomic_DNA"/>
</dbReference>
<dbReference type="OrthoDB" id="6740956at2759"/>
<reference evidence="1 2" key="1">
    <citation type="journal article" date="2019" name="Commun. Biol.">
        <title>The bagworm genome reveals a unique fibroin gene that provides high tensile strength.</title>
        <authorList>
            <person name="Kono N."/>
            <person name="Nakamura H."/>
            <person name="Ohtoshi R."/>
            <person name="Tomita M."/>
            <person name="Numata K."/>
            <person name="Arakawa K."/>
        </authorList>
    </citation>
    <scope>NUCLEOTIDE SEQUENCE [LARGE SCALE GENOMIC DNA]</scope>
</reference>
<sequence>MDELSVKFFLYADDQVMLARLACRLQEMVTNKNDAVKKRCMKKNESGVNAEEMQSLRRMCGVSRKDRCRNSDVRERCCLKEGVVTRVKRVILGWFGHLERMNQS</sequence>
<protein>
    <recommendedName>
        <fullName evidence="3">Reverse transcriptase domain-containing protein</fullName>
    </recommendedName>
</protein>